<organism evidence="2">
    <name type="scientific">Siphoviridae sp. ctXBp18</name>
    <dbReference type="NCBI Taxonomy" id="2825541"/>
    <lineage>
        <taxon>Viruses</taxon>
        <taxon>Duplodnaviria</taxon>
        <taxon>Heunggongvirae</taxon>
        <taxon>Uroviricota</taxon>
        <taxon>Caudoviricetes</taxon>
    </lineage>
</organism>
<name>A0A8S5PID5_9CAUD</name>
<evidence type="ECO:0000256" key="1">
    <source>
        <dbReference type="SAM" id="MobiDB-lite"/>
    </source>
</evidence>
<sequence>MKFKVSGSRAESKTADIARQFNKTSGGDPMPLIMRTVEKCEEEVLNGLELNPFDLWLYCTAMRALAEALEKGMDEDQHAQYVRLIGGLEAITFMMDVTRGEENAD</sequence>
<protein>
    <submittedName>
        <fullName evidence="2">Uncharacterized protein</fullName>
    </submittedName>
</protein>
<evidence type="ECO:0000313" key="2">
    <source>
        <dbReference type="EMBL" id="DAE06822.1"/>
    </source>
</evidence>
<accession>A0A8S5PID5</accession>
<reference evidence="2" key="1">
    <citation type="journal article" date="2021" name="Proc. Natl. Acad. Sci. U.S.A.">
        <title>A Catalog of Tens of Thousands of Viruses from Human Metagenomes Reveals Hidden Associations with Chronic Diseases.</title>
        <authorList>
            <person name="Tisza M.J."/>
            <person name="Buck C.B."/>
        </authorList>
    </citation>
    <scope>NUCLEOTIDE SEQUENCE</scope>
    <source>
        <strain evidence="2">CtXBp18</strain>
    </source>
</reference>
<proteinExistence type="predicted"/>
<dbReference type="EMBL" id="BK015442">
    <property type="protein sequence ID" value="DAE06822.1"/>
    <property type="molecule type" value="Genomic_DNA"/>
</dbReference>
<feature type="region of interest" description="Disordered" evidence="1">
    <location>
        <begin position="1"/>
        <end position="23"/>
    </location>
</feature>